<gene>
    <name evidence="14" type="primary">RIB7</name>
    <name evidence="14" type="ORF">BGW38_007827</name>
</gene>
<dbReference type="NCBIfam" id="TIGR00227">
    <property type="entry name" value="ribD_Cterm"/>
    <property type="match status" value="1"/>
</dbReference>
<evidence type="ECO:0000256" key="12">
    <source>
        <dbReference type="ARBA" id="ARBA00049020"/>
    </source>
</evidence>
<evidence type="ECO:0000256" key="3">
    <source>
        <dbReference type="ARBA" id="ARBA00009723"/>
    </source>
</evidence>
<keyword evidence="6" id="KW-0686">Riboflavin biosynthesis</keyword>
<evidence type="ECO:0000313" key="14">
    <source>
        <dbReference type="EMBL" id="KAF9577150.1"/>
    </source>
</evidence>
<accession>A0A9P6KA06</accession>
<reference evidence="14" key="1">
    <citation type="journal article" date="2020" name="Fungal Divers.">
        <title>Resolving the Mortierellaceae phylogeny through synthesis of multi-gene phylogenetics and phylogenomics.</title>
        <authorList>
            <person name="Vandepol N."/>
            <person name="Liber J."/>
            <person name="Desiro A."/>
            <person name="Na H."/>
            <person name="Kennedy M."/>
            <person name="Barry K."/>
            <person name="Grigoriev I.V."/>
            <person name="Miller A.N."/>
            <person name="O'Donnell K."/>
            <person name="Stajich J.E."/>
            <person name="Bonito G."/>
        </authorList>
    </citation>
    <scope>NUCLEOTIDE SEQUENCE</scope>
    <source>
        <strain evidence="14">KOD1015</strain>
    </source>
</reference>
<evidence type="ECO:0000256" key="5">
    <source>
        <dbReference type="ARBA" id="ARBA00015035"/>
    </source>
</evidence>
<dbReference type="Proteomes" id="UP000780801">
    <property type="component" value="Unassembled WGS sequence"/>
</dbReference>
<dbReference type="InterPro" id="IPR002734">
    <property type="entry name" value="RibDG_C"/>
</dbReference>
<proteinExistence type="inferred from homology"/>
<evidence type="ECO:0000256" key="7">
    <source>
        <dbReference type="ARBA" id="ARBA00022857"/>
    </source>
</evidence>
<evidence type="ECO:0000256" key="11">
    <source>
        <dbReference type="ARBA" id="ARBA00047550"/>
    </source>
</evidence>
<evidence type="ECO:0000256" key="8">
    <source>
        <dbReference type="ARBA" id="ARBA00023002"/>
    </source>
</evidence>
<dbReference type="Pfam" id="PF01872">
    <property type="entry name" value="RibD_C"/>
    <property type="match status" value="1"/>
</dbReference>
<dbReference type="GO" id="GO:0008703">
    <property type="term" value="F:5-amino-6-(5-phosphoribosylamino)uracil reductase activity"/>
    <property type="evidence" value="ECO:0007669"/>
    <property type="project" value="InterPro"/>
</dbReference>
<keyword evidence="7" id="KW-0521">NADP</keyword>
<dbReference type="EMBL" id="JAABOA010005227">
    <property type="protein sequence ID" value="KAF9577150.1"/>
    <property type="molecule type" value="Genomic_DNA"/>
</dbReference>
<dbReference type="PANTHER" id="PTHR38011">
    <property type="entry name" value="DIHYDROFOLATE REDUCTASE FAMILY PROTEIN (AFU_ORTHOLOGUE AFUA_8G06820)"/>
    <property type="match status" value="1"/>
</dbReference>
<evidence type="ECO:0000259" key="13">
    <source>
        <dbReference type="Pfam" id="PF01872"/>
    </source>
</evidence>
<comment type="function">
    <text evidence="1">Catalyzes an early step in riboflavin biosynthesis, the NADPH-dependent reduction of the ribose side chain of 2,5-diamino-6-ribosylamino-4(3H)-pyrimidinone 5'-phosphate, yielding 2,5-diamino-6-ribitylamino-4(3H)-pyrimidinone 5'-phosphate.</text>
</comment>
<keyword evidence="15" id="KW-1185">Reference proteome</keyword>
<dbReference type="GO" id="GO:0009231">
    <property type="term" value="P:riboflavin biosynthetic process"/>
    <property type="evidence" value="ECO:0007669"/>
    <property type="project" value="UniProtKB-KW"/>
</dbReference>
<dbReference type="SUPFAM" id="SSF53597">
    <property type="entry name" value="Dihydrofolate reductase-like"/>
    <property type="match status" value="1"/>
</dbReference>
<comment type="catalytic activity">
    <reaction evidence="11">
        <text>2,5-diamino-6-(1-D-ribitylamino)pyrimidin-4(3H)-one 5'-phosphate + NAD(+) = 2,5-diamino-6-(1-D-ribosylamino)pyrimidin-4(3H)-one 5'-phosphate + NADH + H(+)</text>
        <dbReference type="Rhea" id="RHEA:27274"/>
        <dbReference type="ChEBI" id="CHEBI:15378"/>
        <dbReference type="ChEBI" id="CHEBI:57540"/>
        <dbReference type="ChEBI" id="CHEBI:57945"/>
        <dbReference type="ChEBI" id="CHEBI:58890"/>
        <dbReference type="ChEBI" id="CHEBI:59545"/>
        <dbReference type="EC" id="1.1.1.302"/>
    </reaction>
</comment>
<comment type="pathway">
    <text evidence="2">Cofactor biosynthesis; riboflavin biosynthesis.</text>
</comment>
<evidence type="ECO:0000313" key="15">
    <source>
        <dbReference type="Proteomes" id="UP000780801"/>
    </source>
</evidence>
<evidence type="ECO:0000256" key="6">
    <source>
        <dbReference type="ARBA" id="ARBA00022619"/>
    </source>
</evidence>
<feature type="domain" description="Bacterial bifunctional deaminase-reductase C-terminal" evidence="13">
    <location>
        <begin position="19"/>
        <end position="227"/>
    </location>
</feature>
<evidence type="ECO:0000256" key="10">
    <source>
        <dbReference type="ARBA" id="ARBA00031630"/>
    </source>
</evidence>
<dbReference type="OrthoDB" id="5432at2759"/>
<evidence type="ECO:0000256" key="9">
    <source>
        <dbReference type="ARBA" id="ARBA00030073"/>
    </source>
</evidence>
<dbReference type="Gene3D" id="3.40.430.10">
    <property type="entry name" value="Dihydrofolate Reductase, subunit A"/>
    <property type="match status" value="1"/>
</dbReference>
<name>A0A9P6KA06_9FUNG</name>
<dbReference type="GO" id="GO:0050661">
    <property type="term" value="F:NADP binding"/>
    <property type="evidence" value="ECO:0007669"/>
    <property type="project" value="InterPro"/>
</dbReference>
<dbReference type="AlphaFoldDB" id="A0A9P6KA06"/>
<dbReference type="InterPro" id="IPR024072">
    <property type="entry name" value="DHFR-like_dom_sf"/>
</dbReference>
<evidence type="ECO:0000256" key="2">
    <source>
        <dbReference type="ARBA" id="ARBA00005104"/>
    </source>
</evidence>
<protein>
    <recommendedName>
        <fullName evidence="5">2,5-diamino-6-ribosylamino-4(3H)-pyrimidinone 5'-phosphate reductase</fullName>
        <ecNumber evidence="4">1.1.1.302</ecNumber>
    </recommendedName>
    <alternativeName>
        <fullName evidence="10">2,5-diamino-6-(5-phospho-D-ribosylamino)pyrimidin-4(3H)-one reductase</fullName>
    </alternativeName>
    <alternativeName>
        <fullName evidence="9">2,5-diamino-6-ribitylamino-4(3H)-pyrimidinone 5'-phosphate synthase</fullName>
    </alternativeName>
</protein>
<evidence type="ECO:0000256" key="1">
    <source>
        <dbReference type="ARBA" id="ARBA00003555"/>
    </source>
</evidence>
<dbReference type="PANTHER" id="PTHR38011:SF7">
    <property type="entry name" value="2,5-DIAMINO-6-RIBOSYLAMINO-4(3H)-PYRIMIDINONE 5'-PHOSPHATE REDUCTASE"/>
    <property type="match status" value="1"/>
</dbReference>
<sequence>MYSFLSDHSFLASGNQSTPFVTLTFAQSLDGKIAGTGGQQLILSGPESMKATHIMRSRHDAILVGIGTVLNDDPRLTVRLDLNDPELPRGTNLHHPQPIILDSTLRFPTSATLLLATAPKRPWIFTTPAHDPQRKLELEALGAKVFVLPSNQNNCKSHQIDVSQVISALGSLSIKSLMVEGGAGVIASFLKSGCVDLTLITIAPTYVGQDGISAVYDAEAAPQFKNVVYFPLGRDVMMVAIPCSKQEV</sequence>
<dbReference type="EC" id="1.1.1.302" evidence="4"/>
<comment type="similarity">
    <text evidence="3">Belongs to the HTP reductase family.</text>
</comment>
<comment type="caution">
    <text evidence="14">The sequence shown here is derived from an EMBL/GenBank/DDBJ whole genome shotgun (WGS) entry which is preliminary data.</text>
</comment>
<dbReference type="InterPro" id="IPR050765">
    <property type="entry name" value="Riboflavin_Biosynth_HTPR"/>
</dbReference>
<comment type="catalytic activity">
    <reaction evidence="12">
        <text>2,5-diamino-6-(1-D-ribitylamino)pyrimidin-4(3H)-one 5'-phosphate + NADP(+) = 2,5-diamino-6-(1-D-ribosylamino)pyrimidin-4(3H)-one 5'-phosphate + NADPH + H(+)</text>
        <dbReference type="Rhea" id="RHEA:27278"/>
        <dbReference type="ChEBI" id="CHEBI:15378"/>
        <dbReference type="ChEBI" id="CHEBI:57783"/>
        <dbReference type="ChEBI" id="CHEBI:58349"/>
        <dbReference type="ChEBI" id="CHEBI:58890"/>
        <dbReference type="ChEBI" id="CHEBI:59545"/>
        <dbReference type="EC" id="1.1.1.302"/>
    </reaction>
</comment>
<evidence type="ECO:0000256" key="4">
    <source>
        <dbReference type="ARBA" id="ARBA00012851"/>
    </source>
</evidence>
<organism evidence="14 15">
    <name type="scientific">Lunasporangiospora selenospora</name>
    <dbReference type="NCBI Taxonomy" id="979761"/>
    <lineage>
        <taxon>Eukaryota</taxon>
        <taxon>Fungi</taxon>
        <taxon>Fungi incertae sedis</taxon>
        <taxon>Mucoromycota</taxon>
        <taxon>Mortierellomycotina</taxon>
        <taxon>Mortierellomycetes</taxon>
        <taxon>Mortierellales</taxon>
        <taxon>Mortierellaceae</taxon>
        <taxon>Lunasporangiospora</taxon>
    </lineage>
</organism>
<dbReference type="InterPro" id="IPR011549">
    <property type="entry name" value="RibD_C"/>
</dbReference>
<keyword evidence="8" id="KW-0560">Oxidoreductase</keyword>